<dbReference type="Proteomes" id="UP001385892">
    <property type="component" value="Unassembled WGS sequence"/>
</dbReference>
<dbReference type="Pfam" id="PF01968">
    <property type="entry name" value="Hydantoinase_A"/>
    <property type="match status" value="1"/>
</dbReference>
<dbReference type="InterPro" id="IPR049517">
    <property type="entry name" value="ACX-like_C"/>
</dbReference>
<dbReference type="EMBL" id="JBBKZT010000002">
    <property type="protein sequence ID" value="MEJ8846030.1"/>
    <property type="molecule type" value="Genomic_DNA"/>
</dbReference>
<feature type="domain" description="Hydantoinase/oxoprolinase N-terminal" evidence="2">
    <location>
        <begin position="3"/>
        <end position="186"/>
    </location>
</feature>
<feature type="domain" description="Hydantoinase A/oxoprolinase" evidence="1">
    <location>
        <begin position="207"/>
        <end position="501"/>
    </location>
</feature>
<name>A0ABU8WEV8_9BURK</name>
<evidence type="ECO:0000259" key="1">
    <source>
        <dbReference type="Pfam" id="PF01968"/>
    </source>
</evidence>
<accession>A0ABU8WEV8</accession>
<dbReference type="RefSeq" id="WP_340341183.1">
    <property type="nucleotide sequence ID" value="NZ_JBBKZT010000002.1"/>
</dbReference>
<gene>
    <name evidence="4" type="ORF">WKW82_05205</name>
</gene>
<reference evidence="4 5" key="1">
    <citation type="submission" date="2024-03" db="EMBL/GenBank/DDBJ databases">
        <title>Novel species of the genus Variovorax.</title>
        <authorList>
            <person name="Liu Q."/>
            <person name="Xin Y.-H."/>
        </authorList>
    </citation>
    <scope>NUCLEOTIDE SEQUENCE [LARGE SCALE GENOMIC DNA]</scope>
    <source>
        <strain evidence="4 5">KACC 18900</strain>
    </source>
</reference>
<sequence length="697" mass="73828">MKLAFDTGGTFTDFAMTEDDGTILLHKVLSTPDAPARAVLQGVDELLAKVRAKNADKKAKSNGALQILGATTVVTNAVLERRGVHTAFITTDGFQDMLRIRTEGRYDLYDLRIQYPAPLVSRELCFGVEERIAADGTIIKALDEEGVRAIARTLLERKVESVAVCLLHAYKYAQHERRVAELIAEVAPNISVSLSSTVCPEVREYDRASTTVVNAYTRPMMVGHVNHLERELSQRGVDGQLLWMTSSGGVVPSSSASRTPVRLIESGPAAGAVAAADYARQAGEQSVLSFDMGGTTAKLCLIPNGQPMVANDLEVARHERFRKGSGFPLKIQSIHMIEIGAGGGSIAARNKMGLLSVGPRSAAAAPGPACYGRGGTEPTVTDADLLLGYLDEKSFLGGDFALDRPAAAAAMARLAKDLGISAERAAWGIHDMVNESMAEAASMQATDSGVDPRALPLIAFGGAGPVHAYGVARKLGIRKVICPLGAGVTSAIGLLGAPVAADLSTSLPMRLSAWNPSAVNVVKTSLANQGREVVLASKVPADRISFSYTVDMRHVGQGYEISVALPDIDPADPAFLPELLSRFHANYVALYGRAVAGTDAEIITWRIRASGPKAAVSLANLRGEAGAVRDPRKGTRPVFFSELGKTVDTPVYDHYALLPGVPVEGPAIIEQRESTVVMGPNASASLDAQHNLIMLLN</sequence>
<feature type="domain" description="Acetophenone carboxylase-like C-terminal" evidence="3">
    <location>
        <begin position="522"/>
        <end position="693"/>
    </location>
</feature>
<dbReference type="Pfam" id="PF05378">
    <property type="entry name" value="Hydant_A_N"/>
    <property type="match status" value="1"/>
</dbReference>
<organism evidence="4 5">
    <name type="scientific">Variovorax rhizosphaerae</name>
    <dbReference type="NCBI Taxonomy" id="1836200"/>
    <lineage>
        <taxon>Bacteria</taxon>
        <taxon>Pseudomonadati</taxon>
        <taxon>Pseudomonadota</taxon>
        <taxon>Betaproteobacteria</taxon>
        <taxon>Burkholderiales</taxon>
        <taxon>Comamonadaceae</taxon>
        <taxon>Variovorax</taxon>
    </lineage>
</organism>
<dbReference type="SUPFAM" id="SSF53067">
    <property type="entry name" value="Actin-like ATPase domain"/>
    <property type="match status" value="1"/>
</dbReference>
<comment type="caution">
    <text evidence="4">The sequence shown here is derived from an EMBL/GenBank/DDBJ whole genome shotgun (WGS) entry which is preliminary data.</text>
</comment>
<keyword evidence="5" id="KW-1185">Reference proteome</keyword>
<dbReference type="PANTHER" id="PTHR11365:SF23">
    <property type="entry name" value="HYPOTHETICAL 5-OXOPROLINASE (EUROFUNG)-RELATED"/>
    <property type="match status" value="1"/>
</dbReference>
<evidence type="ECO:0000259" key="2">
    <source>
        <dbReference type="Pfam" id="PF05378"/>
    </source>
</evidence>
<evidence type="ECO:0000313" key="5">
    <source>
        <dbReference type="Proteomes" id="UP001385892"/>
    </source>
</evidence>
<dbReference type="InterPro" id="IPR002821">
    <property type="entry name" value="Hydantoinase_A"/>
</dbReference>
<evidence type="ECO:0000259" key="3">
    <source>
        <dbReference type="Pfam" id="PF19278"/>
    </source>
</evidence>
<dbReference type="Pfam" id="PF19278">
    <property type="entry name" value="Hydant_A_C"/>
    <property type="match status" value="1"/>
</dbReference>
<dbReference type="InterPro" id="IPR043129">
    <property type="entry name" value="ATPase_NBD"/>
</dbReference>
<dbReference type="InterPro" id="IPR008040">
    <property type="entry name" value="Hydant_A_N"/>
</dbReference>
<dbReference type="PANTHER" id="PTHR11365">
    <property type="entry name" value="5-OXOPROLINASE RELATED"/>
    <property type="match status" value="1"/>
</dbReference>
<evidence type="ECO:0000313" key="4">
    <source>
        <dbReference type="EMBL" id="MEJ8846030.1"/>
    </source>
</evidence>
<dbReference type="InterPro" id="IPR045079">
    <property type="entry name" value="Oxoprolinase-like"/>
</dbReference>
<proteinExistence type="predicted"/>
<protein>
    <submittedName>
        <fullName evidence="4">Hydantoinase/oxoprolinase family protein</fullName>
    </submittedName>
</protein>